<dbReference type="EMBL" id="AYSA01000647">
    <property type="protein sequence ID" value="ESZ90343.1"/>
    <property type="molecule type" value="Genomic_DNA"/>
</dbReference>
<sequence length="160" mass="18133">MDPKVHTVDEQSSRFTDPFDSQVIDSPLKRTITNTSAHLDSPFDDFEQDWTTTTHERDTWATRERRRSTPFANISTTAFMGSHHEAKNVQSGSPTQLRKGSILSVWSDPNGDEEHDNTLQRVSSRKSEGSPREARRGSVLSLFNKRKDENGRDIINSEGT</sequence>
<dbReference type="HOGENOM" id="CLU_1653152_0_0_1"/>
<feature type="region of interest" description="Disordered" evidence="1">
    <location>
        <begin position="1"/>
        <end position="21"/>
    </location>
</feature>
<gene>
    <name evidence="2" type="ORF">SBOR_9277</name>
</gene>
<keyword evidence="3" id="KW-1185">Reference proteome</keyword>
<proteinExistence type="predicted"/>
<reference evidence="2 3" key="1">
    <citation type="journal article" date="2014" name="Genome Announc.">
        <title>Draft genome sequence of Sclerotinia borealis, a psychrophilic plant pathogenic fungus.</title>
        <authorList>
            <person name="Mardanov A.V."/>
            <person name="Beletsky A.V."/>
            <person name="Kadnikov V.V."/>
            <person name="Ignatov A.N."/>
            <person name="Ravin N.V."/>
        </authorList>
    </citation>
    <scope>NUCLEOTIDE SEQUENCE [LARGE SCALE GENOMIC DNA]</scope>
    <source>
        <strain evidence="3">F-4157</strain>
    </source>
</reference>
<organism evidence="2 3">
    <name type="scientific">Sclerotinia borealis (strain F-4128)</name>
    <dbReference type="NCBI Taxonomy" id="1432307"/>
    <lineage>
        <taxon>Eukaryota</taxon>
        <taxon>Fungi</taxon>
        <taxon>Dikarya</taxon>
        <taxon>Ascomycota</taxon>
        <taxon>Pezizomycotina</taxon>
        <taxon>Leotiomycetes</taxon>
        <taxon>Helotiales</taxon>
        <taxon>Sclerotiniaceae</taxon>
        <taxon>Sclerotinia</taxon>
    </lineage>
</organism>
<feature type="compositionally biased region" description="Basic and acidic residues" evidence="1">
    <location>
        <begin position="54"/>
        <end position="63"/>
    </location>
</feature>
<evidence type="ECO:0000313" key="3">
    <source>
        <dbReference type="Proteomes" id="UP000019487"/>
    </source>
</evidence>
<protein>
    <submittedName>
        <fullName evidence="2">Uncharacterized protein</fullName>
    </submittedName>
</protein>
<feature type="compositionally biased region" description="Polar residues" evidence="1">
    <location>
        <begin position="70"/>
        <end position="79"/>
    </location>
</feature>
<feature type="region of interest" description="Disordered" evidence="1">
    <location>
        <begin position="36"/>
        <end position="160"/>
    </location>
</feature>
<name>W9C3T5_SCLBF</name>
<feature type="compositionally biased region" description="Basic and acidic residues" evidence="1">
    <location>
        <begin position="1"/>
        <end position="12"/>
    </location>
</feature>
<dbReference type="OrthoDB" id="3548605at2759"/>
<evidence type="ECO:0000256" key="1">
    <source>
        <dbReference type="SAM" id="MobiDB-lite"/>
    </source>
</evidence>
<accession>W9C3T5</accession>
<comment type="caution">
    <text evidence="2">The sequence shown here is derived from an EMBL/GenBank/DDBJ whole genome shotgun (WGS) entry which is preliminary data.</text>
</comment>
<dbReference type="Proteomes" id="UP000019487">
    <property type="component" value="Unassembled WGS sequence"/>
</dbReference>
<evidence type="ECO:0000313" key="2">
    <source>
        <dbReference type="EMBL" id="ESZ90343.1"/>
    </source>
</evidence>
<dbReference type="AlphaFoldDB" id="W9C3T5"/>
<feature type="compositionally biased region" description="Basic and acidic residues" evidence="1">
    <location>
        <begin position="125"/>
        <end position="136"/>
    </location>
</feature>
<feature type="compositionally biased region" description="Polar residues" evidence="1">
    <location>
        <begin position="88"/>
        <end position="98"/>
    </location>
</feature>